<proteinExistence type="predicted"/>
<keyword evidence="3" id="KW-1185">Reference proteome</keyword>
<reference evidence="2 3" key="1">
    <citation type="submission" date="2020-09" db="EMBL/GenBank/DDBJ databases">
        <authorList>
            <person name="Ford S."/>
            <person name="Moeskjaer S."/>
            <person name="Young P."/>
            <person name="Santamaria R.I."/>
            <person name="Harrison E."/>
        </authorList>
    </citation>
    <scope>NUCLEOTIDE SEQUENCE [LARGE SCALE GENOMIC DNA]</scope>
</reference>
<accession>A0A7T7GRZ8</accession>
<name>A0A7T7GRZ8_9CAUD</name>
<evidence type="ECO:0000256" key="1">
    <source>
        <dbReference type="SAM" id="MobiDB-lite"/>
    </source>
</evidence>
<feature type="region of interest" description="Disordered" evidence="1">
    <location>
        <begin position="1"/>
        <end position="20"/>
    </location>
</feature>
<organism evidence="2 3">
    <name type="scientific">Rhizobium phage vB_RleA_TRX32-1</name>
    <dbReference type="NCBI Taxonomy" id="2777321"/>
    <lineage>
        <taxon>Viruses</taxon>
        <taxon>Duplodnaviria</taxon>
        <taxon>Heunggongvirae</taxon>
        <taxon>Uroviricota</taxon>
        <taxon>Caudoviricetes</taxon>
        <taxon>Autographivirales</taxon>
        <taxon>Paadamvirus</taxon>
        <taxon>Paadamvirus TRX321</taxon>
    </lineage>
</organism>
<protein>
    <submittedName>
        <fullName evidence="2">Uncharacterized protein</fullName>
    </submittedName>
</protein>
<dbReference type="Proteomes" id="UP000596077">
    <property type="component" value="Genome"/>
</dbReference>
<sequence length="92" mass="9863">MNIAIGDPSRGITTHLSKPKAQPRMTIVTTHIISTLCRDVQAARVELKASPSVARALVLQKATASMNRKAAALRATFKIVEGTPPLLRLPPP</sequence>
<evidence type="ECO:0000313" key="2">
    <source>
        <dbReference type="EMBL" id="QQM14000.1"/>
    </source>
</evidence>
<evidence type="ECO:0000313" key="3">
    <source>
        <dbReference type="Proteomes" id="UP000596077"/>
    </source>
</evidence>
<dbReference type="EMBL" id="MW023914">
    <property type="protein sequence ID" value="QQM14000.1"/>
    <property type="molecule type" value="Genomic_DNA"/>
</dbReference>